<gene>
    <name evidence="1" type="ORF">GJ744_000335</name>
</gene>
<sequence>MACSITWLLEPEKENCKMGVQDHRAPDNIPWPYVIDFDQLLHVAHDVSVFCFCAHST</sequence>
<keyword evidence="2" id="KW-1185">Reference proteome</keyword>
<dbReference type="EMBL" id="JAACFV010000010">
    <property type="protein sequence ID" value="KAF7512768.1"/>
    <property type="molecule type" value="Genomic_DNA"/>
</dbReference>
<proteinExistence type="predicted"/>
<dbReference type="AlphaFoldDB" id="A0A8H7AP92"/>
<evidence type="ECO:0000313" key="1">
    <source>
        <dbReference type="EMBL" id="KAF7512768.1"/>
    </source>
</evidence>
<name>A0A8H7AP92_9EURO</name>
<reference evidence="1" key="1">
    <citation type="submission" date="2020-02" db="EMBL/GenBank/DDBJ databases">
        <authorList>
            <person name="Palmer J.M."/>
        </authorList>
    </citation>
    <scope>NUCLEOTIDE SEQUENCE</scope>
    <source>
        <strain evidence="1">EPUS1.4</strain>
        <tissue evidence="1">Thallus</tissue>
    </source>
</reference>
<dbReference type="Proteomes" id="UP000606974">
    <property type="component" value="Unassembled WGS sequence"/>
</dbReference>
<comment type="caution">
    <text evidence="1">The sequence shown here is derived from an EMBL/GenBank/DDBJ whole genome shotgun (WGS) entry which is preliminary data.</text>
</comment>
<accession>A0A8H7AP92</accession>
<organism evidence="1 2">
    <name type="scientific">Endocarpon pusillum</name>
    <dbReference type="NCBI Taxonomy" id="364733"/>
    <lineage>
        <taxon>Eukaryota</taxon>
        <taxon>Fungi</taxon>
        <taxon>Dikarya</taxon>
        <taxon>Ascomycota</taxon>
        <taxon>Pezizomycotina</taxon>
        <taxon>Eurotiomycetes</taxon>
        <taxon>Chaetothyriomycetidae</taxon>
        <taxon>Verrucariales</taxon>
        <taxon>Verrucariaceae</taxon>
        <taxon>Endocarpon</taxon>
    </lineage>
</organism>
<evidence type="ECO:0000313" key="2">
    <source>
        <dbReference type="Proteomes" id="UP000606974"/>
    </source>
</evidence>
<protein>
    <submittedName>
        <fullName evidence="1">Uncharacterized protein</fullName>
    </submittedName>
</protein>